<dbReference type="eggNOG" id="COG3385">
    <property type="taxonomic scope" value="Bacteria"/>
</dbReference>
<dbReference type="HOGENOM" id="CLU_169621_0_0_6"/>
<dbReference type="InterPro" id="IPR014737">
    <property type="entry name" value="Transposase_Tn5-like_C"/>
</dbReference>
<dbReference type="OrthoDB" id="5647367at2"/>
<feature type="domain" description="Transposase Tn5 dimerisation" evidence="1">
    <location>
        <begin position="2"/>
        <end position="63"/>
    </location>
</feature>
<keyword evidence="3" id="KW-1185">Reference proteome</keyword>
<dbReference type="Pfam" id="PF02281">
    <property type="entry name" value="Dimer_Tnp_Tn5"/>
    <property type="match status" value="1"/>
</dbReference>
<dbReference type="SUPFAM" id="SSF53098">
    <property type="entry name" value="Ribonuclease H-like"/>
    <property type="match status" value="1"/>
</dbReference>
<dbReference type="InterPro" id="IPR012337">
    <property type="entry name" value="RNaseH-like_sf"/>
</dbReference>
<dbReference type="Proteomes" id="UP000003374">
    <property type="component" value="Unassembled WGS sequence"/>
</dbReference>
<dbReference type="EMBL" id="AAOF01000002">
    <property type="protein sequence ID" value="EAR22716.1"/>
    <property type="molecule type" value="Genomic_DNA"/>
</dbReference>
<sequence>MYFEDDEWKALLIRTGAKADPQSGDEPSLREAMRLVAQLGGFLGRKGDGEPGIQTIWRGLQRLDDLTVMYRELTRILTARQRPP</sequence>
<evidence type="ECO:0000313" key="3">
    <source>
        <dbReference type="Proteomes" id="UP000003374"/>
    </source>
</evidence>
<dbReference type="PANTHER" id="PTHR37319:SF1">
    <property type="entry name" value="TRANSPOSASE TN5 DIMERISATION DOMAIN-CONTAINING PROTEIN"/>
    <property type="match status" value="1"/>
</dbReference>
<comment type="caution">
    <text evidence="2">The sequence shown here is derived from an EMBL/GenBank/DDBJ whole genome shotgun (WGS) entry which is preliminary data.</text>
</comment>
<gene>
    <name evidence="2" type="ORF">NB231_09698</name>
</gene>
<dbReference type="Gene3D" id="1.10.740.10">
    <property type="entry name" value="Transferase Inhibitor Protein From Tn5, Chain"/>
    <property type="match status" value="1"/>
</dbReference>
<organism evidence="2 3">
    <name type="scientific">Nitrococcus mobilis Nb-231</name>
    <dbReference type="NCBI Taxonomy" id="314278"/>
    <lineage>
        <taxon>Bacteria</taxon>
        <taxon>Pseudomonadati</taxon>
        <taxon>Pseudomonadota</taxon>
        <taxon>Gammaproteobacteria</taxon>
        <taxon>Chromatiales</taxon>
        <taxon>Ectothiorhodospiraceae</taxon>
        <taxon>Nitrococcus</taxon>
    </lineage>
</organism>
<dbReference type="AlphaFoldDB" id="A4BNB7"/>
<dbReference type="PANTHER" id="PTHR37319">
    <property type="entry name" value="TRANSPOSASE"/>
    <property type="match status" value="1"/>
</dbReference>
<protein>
    <submittedName>
        <fullName evidence="2">Putative transposase</fullName>
    </submittedName>
</protein>
<dbReference type="RefSeq" id="WP_005001975.1">
    <property type="nucleotide sequence ID" value="NZ_CH672427.1"/>
</dbReference>
<evidence type="ECO:0000259" key="1">
    <source>
        <dbReference type="Pfam" id="PF02281"/>
    </source>
</evidence>
<proteinExistence type="predicted"/>
<dbReference type="InterPro" id="IPR003201">
    <property type="entry name" value="Transposase_Tn5"/>
</dbReference>
<reference evidence="2 3" key="1">
    <citation type="submission" date="2006-02" db="EMBL/GenBank/DDBJ databases">
        <authorList>
            <person name="Waterbury J."/>
            <person name="Ferriera S."/>
            <person name="Johnson J."/>
            <person name="Kravitz S."/>
            <person name="Halpern A."/>
            <person name="Remington K."/>
            <person name="Beeson K."/>
            <person name="Tran B."/>
            <person name="Rogers Y.-H."/>
            <person name="Friedman R."/>
            <person name="Venter J.C."/>
        </authorList>
    </citation>
    <scope>NUCLEOTIDE SEQUENCE [LARGE SCALE GENOMIC DNA]</scope>
    <source>
        <strain evidence="2 3">Nb-231</strain>
    </source>
</reference>
<name>A4BNB7_9GAMM</name>
<evidence type="ECO:0000313" key="2">
    <source>
        <dbReference type="EMBL" id="EAR22716.1"/>
    </source>
</evidence>
<accession>A4BNB7</accession>
<dbReference type="InterPro" id="IPR047768">
    <property type="entry name" value="Tn5p-like"/>
</dbReference>